<evidence type="ECO:0000313" key="15">
    <source>
        <dbReference type="RefSeq" id="XP_028137805.1"/>
    </source>
</evidence>
<evidence type="ECO:0000256" key="14">
    <source>
        <dbReference type="SAM" id="MobiDB-lite"/>
    </source>
</evidence>
<keyword evidence="7" id="KW-0969">Cilium</keyword>
<organism evidence="16">
    <name type="scientific">Diabrotica virgifera virgifera</name>
    <name type="common">western corn rootworm</name>
    <dbReference type="NCBI Taxonomy" id="50390"/>
    <lineage>
        <taxon>Eukaryota</taxon>
        <taxon>Metazoa</taxon>
        <taxon>Ecdysozoa</taxon>
        <taxon>Arthropoda</taxon>
        <taxon>Hexapoda</taxon>
        <taxon>Insecta</taxon>
        <taxon>Pterygota</taxon>
        <taxon>Neoptera</taxon>
        <taxon>Endopterygota</taxon>
        <taxon>Coleoptera</taxon>
        <taxon>Polyphaga</taxon>
        <taxon>Cucujiformia</taxon>
        <taxon>Chrysomeloidea</taxon>
        <taxon>Chrysomelidae</taxon>
        <taxon>Galerucinae</taxon>
        <taxon>Diabroticina</taxon>
        <taxon>Diabroticites</taxon>
        <taxon>Diabrotica</taxon>
    </lineage>
</organism>
<dbReference type="RefSeq" id="XP_028137806.1">
    <property type="nucleotide sequence ID" value="XM_028282005.1"/>
</dbReference>
<dbReference type="AlphaFoldDB" id="A0A6P7FNT1"/>
<dbReference type="SUPFAM" id="SSF50978">
    <property type="entry name" value="WD40 repeat-like"/>
    <property type="match status" value="2"/>
</dbReference>
<evidence type="ECO:0000256" key="6">
    <source>
        <dbReference type="ARBA" id="ARBA00022846"/>
    </source>
</evidence>
<dbReference type="FunFam" id="2.130.10.10:FF:000207">
    <property type="entry name" value="Cilia- and flagella-associated protein 52"/>
    <property type="match status" value="1"/>
</dbReference>
<dbReference type="PROSITE" id="PS50294">
    <property type="entry name" value="WD_REPEATS_REGION"/>
    <property type="match status" value="3"/>
</dbReference>
<evidence type="ECO:0000313" key="16">
    <source>
        <dbReference type="RefSeq" id="XP_028137806.1"/>
    </source>
</evidence>
<evidence type="ECO:0000256" key="8">
    <source>
        <dbReference type="ARBA" id="ARBA00023273"/>
    </source>
</evidence>
<dbReference type="Gene3D" id="2.130.10.10">
    <property type="entry name" value="YVTN repeat-like/Quinoprotein amine dehydrogenase"/>
    <property type="match status" value="3"/>
</dbReference>
<comment type="subcellular location">
    <subcellularLocation>
        <location evidence="1">Cell projection</location>
        <location evidence="1">Cilium</location>
        <location evidence="1">Flagellum</location>
    </subcellularLocation>
    <subcellularLocation>
        <location evidence="2">Cytoplasm</location>
    </subcellularLocation>
</comment>
<name>A0A6P7FNT1_DIAVI</name>
<gene>
    <name evidence="15 16" type="primary">LOC114332245</name>
</gene>
<evidence type="ECO:0000256" key="3">
    <source>
        <dbReference type="ARBA" id="ARBA00022490"/>
    </source>
</evidence>
<protein>
    <recommendedName>
        <fullName evidence="10">Cilia- and flagella-associated protein 52</fullName>
    </recommendedName>
</protein>
<feature type="repeat" description="WD" evidence="13">
    <location>
        <begin position="493"/>
        <end position="534"/>
    </location>
</feature>
<dbReference type="GO" id="GO:0005930">
    <property type="term" value="C:axoneme"/>
    <property type="evidence" value="ECO:0007669"/>
    <property type="project" value="UniProtKB-ARBA"/>
</dbReference>
<feature type="compositionally biased region" description="Low complexity" evidence="14">
    <location>
        <begin position="715"/>
        <end position="731"/>
    </location>
</feature>
<keyword evidence="5" id="KW-0677">Repeat</keyword>
<feature type="repeat" description="WD" evidence="13">
    <location>
        <begin position="449"/>
        <end position="483"/>
    </location>
</feature>
<comment type="subunit">
    <text evidence="12">Microtubule inner protein component of sperm flagellar doublet microtubules. Interacts with BRCA2. Interacts with the CCT chaperonin complex. Interacts with HSP70. Interacts with AK8. Interacts with CFAP45. Interacts with DNAI1. Interacts with IQDC.</text>
</comment>
<keyword evidence="3" id="KW-0963">Cytoplasm</keyword>
<evidence type="ECO:0000256" key="7">
    <source>
        <dbReference type="ARBA" id="ARBA00023069"/>
    </source>
</evidence>
<dbReference type="InterPro" id="IPR036322">
    <property type="entry name" value="WD40_repeat_dom_sf"/>
</dbReference>
<proteinExistence type="inferred from homology"/>
<accession>A0A6P7FNT1</accession>
<evidence type="ECO:0000256" key="10">
    <source>
        <dbReference type="ARBA" id="ARBA00029552"/>
    </source>
</evidence>
<keyword evidence="8" id="KW-0966">Cell projection</keyword>
<dbReference type="FunFam" id="2.130.10.10:FF:001320">
    <property type="entry name" value="Predicted protein"/>
    <property type="match status" value="1"/>
</dbReference>
<keyword evidence="6 15" id="KW-0282">Flagellum</keyword>
<dbReference type="Pfam" id="PF00400">
    <property type="entry name" value="WD40"/>
    <property type="match status" value="5"/>
</dbReference>
<reference evidence="15 16" key="1">
    <citation type="submission" date="2025-04" db="UniProtKB">
        <authorList>
            <consortium name="RefSeq"/>
        </authorList>
    </citation>
    <scope>IDENTIFICATION</scope>
    <source>
        <tissue evidence="15 16">Whole insect</tissue>
    </source>
</reference>
<keyword evidence="4 13" id="KW-0853">WD repeat</keyword>
<dbReference type="OrthoDB" id="6252103at2759"/>
<dbReference type="KEGG" id="dvv:114332245"/>
<dbReference type="GO" id="GO:0031514">
    <property type="term" value="C:motile cilium"/>
    <property type="evidence" value="ECO:0007669"/>
    <property type="project" value="UniProtKB-SubCell"/>
</dbReference>
<evidence type="ECO:0000256" key="13">
    <source>
        <dbReference type="PROSITE-ProRule" id="PRU00221"/>
    </source>
</evidence>
<comment type="function">
    <text evidence="11">Microtubule inner protein (MIP) part of the dynein-decorated doublet microtubules (DMTs) in cilia axoneme. Important for proper ciliary and flagellar beating. May act in cooperation with CFAP45 and axonemal dynein subunit DNAH11. May play a role in cell growth and/or survival.</text>
</comment>
<sequence>MADDEVEDVQELGIKAIIGFDGGNTNSLIAHPNGKHVVYALGNKVAIMEWSTKKQQFLVGHTNIISCVAVSRSGKFIASGQINHIGFRTTVIVWDFEKMELQSQHEHHKVRVEGLIFSMDDKYVISLGGRDCGSAIVWDTEAHQVICSNQVAKGISGEVTCINSMNKRAACFITAGDAHLTIWVINHKARNMSQFNVAMAKLRRVILCVEINERDEVCFCGTTTGDVLKVRLFFHHDSDVLEPTKQPSVIGCYAKLSKKKLDRGVVDLYQNGIRAIKLLFKGKLLIGDGEGNVELVEECIKLTHKFDRNVKMPSVPALKVHKTTNVNAAVSAIQLIDDNTILVGTLNSEIYTINLTEFKARLVVTCHTSTIHDVAFPYNFSEVFATAGKHDVRLWSMVTMQELLRIRVQNFTCSSVVFSYDGKSILTGWSDGVIRSFTPLTGRLIYAILNAHNKGVSALTTTSHGKVLISGGCEGQVRLWDISPFKQQLICTLKEHKGPVSAIDVNKFDSEAASASTDGTVIIWDLQRQRRRQILFANTLFMCVKYFPSGVQILTGGSDRKLSYWEVLDGSLVRELEGSPTGTINVLDISPDGEHFVSGGNDQIIKVWTYQEGIATHIGVGHAGVITATCFSADGKHIVTCDASGCIFVWKSPFAKKSISGNGKIPSTEAKKAPTPPRRLSRGEEHIKDLPSVRSSRSSVHHQKICDECCPCDKSSSVSSRSTRSTLISCK</sequence>
<dbReference type="InterPro" id="IPR001680">
    <property type="entry name" value="WD40_rpt"/>
</dbReference>
<comment type="similarity">
    <text evidence="9">Belongs to the CFAP52 family.</text>
</comment>
<dbReference type="InterPro" id="IPR020472">
    <property type="entry name" value="WD40_PAC1"/>
</dbReference>
<dbReference type="PANTHER" id="PTHR13720:SF14">
    <property type="entry name" value="CILIA- AND FLAGELLA-ASSOCIATED PROTEIN 52"/>
    <property type="match status" value="1"/>
</dbReference>
<feature type="repeat" description="WD" evidence="13">
    <location>
        <begin position="577"/>
        <end position="618"/>
    </location>
</feature>
<dbReference type="PANTHER" id="PTHR13720">
    <property type="entry name" value="WD-40 REPEAT PROTEIN"/>
    <property type="match status" value="1"/>
</dbReference>
<evidence type="ECO:0000256" key="12">
    <source>
        <dbReference type="ARBA" id="ARBA00047117"/>
    </source>
</evidence>
<dbReference type="InterPro" id="IPR015943">
    <property type="entry name" value="WD40/YVTN_repeat-like_dom_sf"/>
</dbReference>
<dbReference type="PROSITE" id="PS50082">
    <property type="entry name" value="WD_REPEATS_2"/>
    <property type="match status" value="4"/>
</dbReference>
<evidence type="ECO:0000256" key="2">
    <source>
        <dbReference type="ARBA" id="ARBA00004496"/>
    </source>
</evidence>
<evidence type="ECO:0000256" key="5">
    <source>
        <dbReference type="ARBA" id="ARBA00022737"/>
    </source>
</evidence>
<feature type="compositionally biased region" description="Basic and acidic residues" evidence="14">
    <location>
        <begin position="681"/>
        <end position="691"/>
    </location>
</feature>
<dbReference type="CDD" id="cd00200">
    <property type="entry name" value="WD40"/>
    <property type="match status" value="1"/>
</dbReference>
<evidence type="ECO:0000256" key="11">
    <source>
        <dbReference type="ARBA" id="ARBA00046056"/>
    </source>
</evidence>
<dbReference type="InterPro" id="IPR050630">
    <property type="entry name" value="WD_repeat_EMAP"/>
</dbReference>
<dbReference type="PROSITE" id="PS00678">
    <property type="entry name" value="WD_REPEATS_1"/>
    <property type="match status" value="1"/>
</dbReference>
<dbReference type="PRINTS" id="PR00320">
    <property type="entry name" value="GPROTEINBRPT"/>
</dbReference>
<feature type="region of interest" description="Disordered" evidence="14">
    <location>
        <begin position="659"/>
        <end position="696"/>
    </location>
</feature>
<feature type="region of interest" description="Disordered" evidence="14">
    <location>
        <begin position="712"/>
        <end position="731"/>
    </location>
</feature>
<dbReference type="RefSeq" id="XP_028137805.1">
    <property type="nucleotide sequence ID" value="XM_028282004.1"/>
</dbReference>
<evidence type="ECO:0000256" key="1">
    <source>
        <dbReference type="ARBA" id="ARBA00004230"/>
    </source>
</evidence>
<evidence type="ECO:0000256" key="4">
    <source>
        <dbReference type="ARBA" id="ARBA00022574"/>
    </source>
</evidence>
<dbReference type="SMART" id="SM00320">
    <property type="entry name" value="WD40"/>
    <property type="match status" value="9"/>
</dbReference>
<dbReference type="InterPro" id="IPR019775">
    <property type="entry name" value="WD40_repeat_CS"/>
</dbReference>
<evidence type="ECO:0000256" key="9">
    <source>
        <dbReference type="ARBA" id="ARBA00029456"/>
    </source>
</evidence>
<feature type="repeat" description="WD" evidence="13">
    <location>
        <begin position="544"/>
        <end position="575"/>
    </location>
</feature>